<keyword evidence="5" id="KW-1185">Reference proteome</keyword>
<comment type="caution">
    <text evidence="4">The sequence shown here is derived from an EMBL/GenBank/DDBJ whole genome shotgun (WGS) entry which is preliminary data.</text>
</comment>
<name>A0A4Z0GQ00_9BACL</name>
<feature type="active site" description="Proton donor/acceptor" evidence="1">
    <location>
        <position position="217"/>
    </location>
</feature>
<feature type="compositionally biased region" description="Low complexity" evidence="2">
    <location>
        <begin position="51"/>
        <end position="61"/>
    </location>
</feature>
<dbReference type="PROSITE" id="PS52029">
    <property type="entry name" value="LD_TPASE"/>
    <property type="match status" value="1"/>
</dbReference>
<comment type="pathway">
    <text evidence="1">Cell wall biogenesis; peptidoglycan biosynthesis.</text>
</comment>
<reference evidence="4 5" key="1">
    <citation type="journal article" date="2015" name="Int. J. Syst. Evol. Microbiol.">
        <title>Sporolactobacillus shoreae sp. nov. and Sporolactobacillus spathodeae sp. nov., two spore-forming lactic acid bacteria isolated from tree barks in Thailand.</title>
        <authorList>
            <person name="Thamacharoensuk T."/>
            <person name="Kitahara M."/>
            <person name="Ohkuma M."/>
            <person name="Thongchul N."/>
            <person name="Tanasupawat S."/>
        </authorList>
    </citation>
    <scope>NUCLEOTIDE SEQUENCE [LARGE SCALE GENOMIC DNA]</scope>
    <source>
        <strain evidence="4 5">BK92</strain>
    </source>
</reference>
<dbReference type="GO" id="GO:0071555">
    <property type="term" value="P:cell wall organization"/>
    <property type="evidence" value="ECO:0007669"/>
    <property type="project" value="UniProtKB-UniRule"/>
</dbReference>
<dbReference type="PANTHER" id="PTHR38589">
    <property type="entry name" value="BLR0621 PROTEIN"/>
    <property type="match status" value="1"/>
</dbReference>
<evidence type="ECO:0000313" key="5">
    <source>
        <dbReference type="Proteomes" id="UP000298347"/>
    </source>
</evidence>
<dbReference type="GO" id="GO:0009252">
    <property type="term" value="P:peptidoglycan biosynthetic process"/>
    <property type="evidence" value="ECO:0007669"/>
    <property type="project" value="UniProtKB-KW"/>
</dbReference>
<dbReference type="AlphaFoldDB" id="A0A4Z0GQ00"/>
<proteinExistence type="predicted"/>
<dbReference type="PANTHER" id="PTHR38589:SF1">
    <property type="entry name" value="BLR0621 PROTEIN"/>
    <property type="match status" value="1"/>
</dbReference>
<dbReference type="OrthoDB" id="186490at2"/>
<evidence type="ECO:0000256" key="1">
    <source>
        <dbReference type="PROSITE-ProRule" id="PRU01373"/>
    </source>
</evidence>
<feature type="region of interest" description="Disordered" evidence="2">
    <location>
        <begin position="40"/>
        <end position="61"/>
    </location>
</feature>
<sequence>MERHLESVTAKFEGVKKTAAPVTAAKTKISRKVVRKPAATVKDVKKSDTSANGNKGPAAAPAAVTIKSEPVVARTRLSSRTQQIVTVVASGSSAHVEFWEKSGTTWIRQLSANGHVGSAGVGATREGMSKTPYGAYTLGFAFGTENPGTSLPFRQITSQSWWVEDSKNPNYNSWQEGAHFNDPSEHLADYPVQYHYAVVINYNTARTPYAGSGFFLHCDNGRPTAGCVSIPTAQMRQLMQMLRPGAYIVNVNSTNEISNF</sequence>
<keyword evidence="1" id="KW-0961">Cell wall biogenesis/degradation</keyword>
<organism evidence="4 5">
    <name type="scientific">Sporolactobacillus shoreae</name>
    <dbReference type="NCBI Taxonomy" id="1465501"/>
    <lineage>
        <taxon>Bacteria</taxon>
        <taxon>Bacillati</taxon>
        <taxon>Bacillota</taxon>
        <taxon>Bacilli</taxon>
        <taxon>Bacillales</taxon>
        <taxon>Sporolactobacillaceae</taxon>
        <taxon>Sporolactobacillus</taxon>
    </lineage>
</organism>
<dbReference type="GO" id="GO:0016740">
    <property type="term" value="F:transferase activity"/>
    <property type="evidence" value="ECO:0007669"/>
    <property type="project" value="InterPro"/>
</dbReference>
<dbReference type="EMBL" id="SRJD01000007">
    <property type="protein sequence ID" value="TGA98526.1"/>
    <property type="molecule type" value="Genomic_DNA"/>
</dbReference>
<keyword evidence="1" id="KW-0573">Peptidoglycan synthesis</keyword>
<feature type="domain" description="L,D-TPase catalytic" evidence="3">
    <location>
        <begin position="85"/>
        <end position="251"/>
    </location>
</feature>
<gene>
    <name evidence="4" type="ORF">E4665_07850</name>
</gene>
<dbReference type="GO" id="GO:0008360">
    <property type="term" value="P:regulation of cell shape"/>
    <property type="evidence" value="ECO:0007669"/>
    <property type="project" value="UniProtKB-UniRule"/>
</dbReference>
<evidence type="ECO:0000256" key="2">
    <source>
        <dbReference type="SAM" id="MobiDB-lite"/>
    </source>
</evidence>
<evidence type="ECO:0000313" key="4">
    <source>
        <dbReference type="EMBL" id="TGA98526.1"/>
    </source>
</evidence>
<protein>
    <recommendedName>
        <fullName evidence="3">L,D-TPase catalytic domain-containing protein</fullName>
    </recommendedName>
</protein>
<dbReference type="Proteomes" id="UP000298347">
    <property type="component" value="Unassembled WGS sequence"/>
</dbReference>
<keyword evidence="1" id="KW-0133">Cell shape</keyword>
<accession>A0A4Z0GQ00</accession>
<dbReference type="Pfam" id="PF03734">
    <property type="entry name" value="YkuD"/>
    <property type="match status" value="1"/>
</dbReference>
<dbReference type="InterPro" id="IPR005490">
    <property type="entry name" value="LD_TPept_cat_dom"/>
</dbReference>
<evidence type="ECO:0000259" key="3">
    <source>
        <dbReference type="PROSITE" id="PS52029"/>
    </source>
</evidence>
<feature type="active site" description="Nucleophile" evidence="1">
    <location>
        <position position="227"/>
    </location>
</feature>